<gene>
    <name evidence="1" type="ORF">HMPREF1871_01080</name>
</gene>
<evidence type="ECO:0000313" key="2">
    <source>
        <dbReference type="Proteomes" id="UP000070467"/>
    </source>
</evidence>
<sequence length="175" mass="20793">MKKRYLIIDGYNLLFKMKEYNKIKSSSFPTERDTLISILKEYSSGNKYIVYCVFDAYRASSKEYIKDDEGLFIVYTKTGEKADSWIERKTKELYINHFIDVVVVSDDHAERDTALGYGAILRDCHRFIKDLYERKTNISKYVKTHNEKKVKKSSIRMSDETKEKLRKFMLKGEKF</sequence>
<dbReference type="RefSeq" id="WP_066130802.1">
    <property type="nucleotide sequence ID" value="NZ_KQ959903.1"/>
</dbReference>
<dbReference type="InterPro" id="IPR010298">
    <property type="entry name" value="YacP-like"/>
</dbReference>
<proteinExistence type="predicted"/>
<dbReference type="EMBL" id="LSDB01000057">
    <property type="protein sequence ID" value="KXB56662.1"/>
    <property type="molecule type" value="Genomic_DNA"/>
</dbReference>
<evidence type="ECO:0000313" key="1">
    <source>
        <dbReference type="EMBL" id="KXB56662.1"/>
    </source>
</evidence>
<organism evidence="1 2">
    <name type="scientific">Gemelliphila asaccharolytica</name>
    <dbReference type="NCBI Taxonomy" id="502393"/>
    <lineage>
        <taxon>Bacteria</taxon>
        <taxon>Bacillati</taxon>
        <taxon>Bacillota</taxon>
        <taxon>Bacilli</taxon>
        <taxon>Bacillales</taxon>
        <taxon>Gemellaceae</taxon>
        <taxon>Gemelliphila</taxon>
    </lineage>
</organism>
<evidence type="ECO:0008006" key="3">
    <source>
        <dbReference type="Google" id="ProtNLM"/>
    </source>
</evidence>
<comment type="caution">
    <text evidence="1">The sequence shown here is derived from an EMBL/GenBank/DDBJ whole genome shotgun (WGS) entry which is preliminary data.</text>
</comment>
<dbReference type="PANTHER" id="PTHR34547">
    <property type="entry name" value="YACP-LIKE NYN DOMAIN PROTEIN"/>
    <property type="match status" value="1"/>
</dbReference>
<name>A0ABR5TKT3_9BACL</name>
<reference evidence="1 2" key="1">
    <citation type="submission" date="2016-01" db="EMBL/GenBank/DDBJ databases">
        <authorList>
            <person name="Mitreva M."/>
            <person name="Pepin K.H."/>
            <person name="Mihindukulasuriya K.A."/>
            <person name="Fulton R."/>
            <person name="Fronick C."/>
            <person name="O'Laughlin M."/>
            <person name="Miner T."/>
            <person name="Herter B."/>
            <person name="Rosa B.A."/>
            <person name="Cordes M."/>
            <person name="Tomlinson C."/>
            <person name="Wollam A."/>
            <person name="Palsikar V.B."/>
            <person name="Mardis E.R."/>
            <person name="Wilson R.K."/>
        </authorList>
    </citation>
    <scope>NUCLEOTIDE SEQUENCE [LARGE SCALE GENOMIC DNA]</scope>
    <source>
        <strain evidence="1 2">KA00071</strain>
    </source>
</reference>
<protein>
    <recommendedName>
        <fullName evidence="3">NYN domain-containing protein</fullName>
    </recommendedName>
</protein>
<dbReference type="Proteomes" id="UP000070467">
    <property type="component" value="Unassembled WGS sequence"/>
</dbReference>
<keyword evidence="2" id="KW-1185">Reference proteome</keyword>
<dbReference type="Pfam" id="PF05991">
    <property type="entry name" value="NYN_YacP"/>
    <property type="match status" value="1"/>
</dbReference>
<dbReference type="PANTHER" id="PTHR34547:SF1">
    <property type="entry name" value="YACP-LIKE NYN DOMAIN PROTEIN"/>
    <property type="match status" value="1"/>
</dbReference>
<accession>A0ABR5TKT3</accession>